<organism evidence="2 3">
    <name type="scientific">Bacillus gaemokensis</name>
    <dbReference type="NCBI Taxonomy" id="574375"/>
    <lineage>
        <taxon>Bacteria</taxon>
        <taxon>Bacillati</taxon>
        <taxon>Bacillota</taxon>
        <taxon>Bacilli</taxon>
        <taxon>Bacillales</taxon>
        <taxon>Bacillaceae</taxon>
        <taxon>Bacillus</taxon>
        <taxon>Bacillus cereus group</taxon>
    </lineage>
</organism>
<keyword evidence="3" id="KW-1185">Reference proteome</keyword>
<evidence type="ECO:0000313" key="3">
    <source>
        <dbReference type="Proteomes" id="UP000027778"/>
    </source>
</evidence>
<dbReference type="InterPro" id="IPR046208">
    <property type="entry name" value="DUF6241"/>
</dbReference>
<dbReference type="RefSeq" id="WP_033675481.1">
    <property type="nucleotide sequence ID" value="NZ_JOTM01000015.1"/>
</dbReference>
<evidence type="ECO:0000313" key="2">
    <source>
        <dbReference type="EMBL" id="KEK23488.1"/>
    </source>
</evidence>
<proteinExistence type="predicted"/>
<gene>
    <name evidence="2" type="ORF">BAGA_08305</name>
</gene>
<dbReference type="STRING" id="574375.AZF08_15410"/>
<keyword evidence="1" id="KW-0812">Transmembrane</keyword>
<dbReference type="OrthoDB" id="1932566at2"/>
<dbReference type="Pfam" id="PF19754">
    <property type="entry name" value="DUF6241"/>
    <property type="match status" value="1"/>
</dbReference>
<accession>A0A073KMC6</accession>
<dbReference type="eggNOG" id="ENOG5032VH8">
    <property type="taxonomic scope" value="Bacteria"/>
</dbReference>
<dbReference type="AlphaFoldDB" id="A0A073KMC6"/>
<dbReference type="EMBL" id="JOTM01000015">
    <property type="protein sequence ID" value="KEK23488.1"/>
    <property type="molecule type" value="Genomic_DNA"/>
</dbReference>
<protein>
    <submittedName>
        <fullName evidence="2">CTP synthase</fullName>
    </submittedName>
</protein>
<name>A0A073KMC6_9BACI</name>
<reference evidence="2 3" key="1">
    <citation type="submission" date="2014-06" db="EMBL/GenBank/DDBJ databases">
        <title>Draft genome sequence of Bacillus gaemokensis JCM 15801 (MCCC 1A00707).</title>
        <authorList>
            <person name="Lai Q."/>
            <person name="Liu Y."/>
            <person name="Shao Z."/>
        </authorList>
    </citation>
    <scope>NUCLEOTIDE SEQUENCE [LARGE SCALE GENOMIC DNA]</scope>
    <source>
        <strain evidence="2 3">JCM 15801</strain>
    </source>
</reference>
<keyword evidence="1" id="KW-1133">Transmembrane helix</keyword>
<keyword evidence="1" id="KW-0472">Membrane</keyword>
<sequence>MRTLFKILGIIAGMAVVGGALTYGILYYLNHSKSTAKKTSTAAPAVEVLADSKVKAENAKLLENGNYSLPNSDFNKSFKWTDEKVQTALHEMAHQKAKADQKWGYIFITQERIESLLGIIKSSDMNHKNTYVDILERWKQGKYEKADADHNTIWKLQSGNLGEGKGVMSQDEQKELIHKVFMQKGTFSGSTLIASGEQDKK</sequence>
<evidence type="ECO:0000256" key="1">
    <source>
        <dbReference type="SAM" id="Phobius"/>
    </source>
</evidence>
<feature type="transmembrane region" description="Helical" evidence="1">
    <location>
        <begin position="7"/>
        <end position="29"/>
    </location>
</feature>
<dbReference type="Proteomes" id="UP000027778">
    <property type="component" value="Unassembled WGS sequence"/>
</dbReference>
<comment type="caution">
    <text evidence="2">The sequence shown here is derived from an EMBL/GenBank/DDBJ whole genome shotgun (WGS) entry which is preliminary data.</text>
</comment>